<keyword evidence="5" id="KW-1185">Reference proteome</keyword>
<sequence>MEPAPARSSSAGQPELAEIDLSKGLPESAPSSLLGTSKGRTHADFVRSLRALSSSEATKGVLVKLGTTRISLAGVHEAGRLLGLVRKAGKPVVCHADEYNNATMLLAAVGCSKVWVSPAGQVDTVGLAAQLFFAKGLLDKLNISADFLQVGKFKGASEPFTRESASPEARESLKGALSGIRDAWMGSIVAGRDGGTDGKALEAALEDGPYSPEEARSKRLIDEIGDLAEARKDAEQLAGVKDSDNRSGSSEAREPGVPRGLVSLFRSLAGSSASGEPHVTIVPASGSIAMSAGGSPLGGGDGIGERELGRVLARLTEDASTKAVVLRIDSPGGSALASDLLWKRLMKLREEKPLVVSVGGMAASGGYYLACAGTKVLAEETSIIGSIGVVGGKLAVGDALAMAGINVETVAAASDPVRANRAAYMSLLTPWDEPTRARVQSSMQAIYDLFLRRISTGRGMDVAAVAPAAEGRLFSGLQAKRLGLIDQMGGLSDAVDLALELAKLPEGTPVEIERDDVDLLDMLVGAEGAGARSADEHARIEALENRSRRVASAAFMPAWLKPLPELETFVGSFAPLLAGERTLTALPFAVLVQ</sequence>
<feature type="active site" description="Nucleophile" evidence="1">
    <location>
        <position position="364"/>
    </location>
</feature>
<feature type="active site" description="Proton donor/acceptor" evidence="1">
    <location>
        <position position="154"/>
    </location>
</feature>
<feature type="region of interest" description="Disordered" evidence="2">
    <location>
        <begin position="1"/>
        <end position="37"/>
    </location>
</feature>
<dbReference type="Proteomes" id="UP000019678">
    <property type="component" value="Unassembled WGS sequence"/>
</dbReference>
<comment type="caution">
    <text evidence="4">The sequence shown here is derived from an EMBL/GenBank/DDBJ whole genome shotgun (WGS) entry which is preliminary data.</text>
</comment>
<organism evidence="4 5">
    <name type="scientific">Chondromyces apiculatus DSM 436</name>
    <dbReference type="NCBI Taxonomy" id="1192034"/>
    <lineage>
        <taxon>Bacteria</taxon>
        <taxon>Pseudomonadati</taxon>
        <taxon>Myxococcota</taxon>
        <taxon>Polyangia</taxon>
        <taxon>Polyangiales</taxon>
        <taxon>Polyangiaceae</taxon>
        <taxon>Chondromyces</taxon>
    </lineage>
</organism>
<proteinExistence type="predicted"/>
<gene>
    <name evidence="4" type="ORF">CAP_8292</name>
</gene>
<evidence type="ECO:0000256" key="2">
    <source>
        <dbReference type="SAM" id="MobiDB-lite"/>
    </source>
</evidence>
<dbReference type="SUPFAM" id="SSF52096">
    <property type="entry name" value="ClpP/crotonase"/>
    <property type="match status" value="2"/>
</dbReference>
<dbReference type="GO" id="GO:0008233">
    <property type="term" value="F:peptidase activity"/>
    <property type="evidence" value="ECO:0007669"/>
    <property type="project" value="InterPro"/>
</dbReference>
<evidence type="ECO:0000313" key="5">
    <source>
        <dbReference type="Proteomes" id="UP000019678"/>
    </source>
</evidence>
<evidence type="ECO:0000259" key="3">
    <source>
        <dbReference type="Pfam" id="PF01343"/>
    </source>
</evidence>
<dbReference type="AlphaFoldDB" id="A0A017SWW8"/>
<dbReference type="InterPro" id="IPR047272">
    <property type="entry name" value="S49_SppA_C"/>
</dbReference>
<dbReference type="eggNOG" id="COG0616">
    <property type="taxonomic scope" value="Bacteria"/>
</dbReference>
<dbReference type="InterPro" id="IPR002142">
    <property type="entry name" value="Peptidase_S49"/>
</dbReference>
<dbReference type="Pfam" id="PF01343">
    <property type="entry name" value="Peptidase_S49"/>
    <property type="match status" value="2"/>
</dbReference>
<dbReference type="PANTHER" id="PTHR33209:SF2">
    <property type="entry name" value="CHROMOSOME UNDETERMINED SCAFFOLD_55, WHOLE GENOME SHOTGUN SEQUENCE"/>
    <property type="match status" value="1"/>
</dbReference>
<dbReference type="PANTHER" id="PTHR33209">
    <property type="entry name" value="PROTEASE 4"/>
    <property type="match status" value="1"/>
</dbReference>
<dbReference type="CDD" id="cd07023">
    <property type="entry name" value="S49_Sppa_N_C"/>
    <property type="match status" value="1"/>
</dbReference>
<dbReference type="InterPro" id="IPR029045">
    <property type="entry name" value="ClpP/crotonase-like_dom_sf"/>
</dbReference>
<accession>A0A017SWW8</accession>
<feature type="domain" description="Peptidase S49" evidence="3">
    <location>
        <begin position="348"/>
        <end position="504"/>
    </location>
</feature>
<dbReference type="InterPro" id="IPR047217">
    <property type="entry name" value="S49_SppA_67K_type_N"/>
</dbReference>
<dbReference type="EMBL" id="ASRX01000081">
    <property type="protein sequence ID" value="EYF01459.1"/>
    <property type="molecule type" value="Genomic_DNA"/>
</dbReference>
<dbReference type="Gene3D" id="3.90.226.10">
    <property type="entry name" value="2-enoyl-CoA Hydratase, Chain A, domain 1"/>
    <property type="match status" value="2"/>
</dbReference>
<evidence type="ECO:0000313" key="4">
    <source>
        <dbReference type="EMBL" id="EYF01459.1"/>
    </source>
</evidence>
<dbReference type="PIRSF" id="PIRSF001217">
    <property type="entry name" value="Protease_4_SppA"/>
    <property type="match status" value="1"/>
</dbReference>
<feature type="domain" description="Peptidase S49" evidence="3">
    <location>
        <begin position="86"/>
        <end position="241"/>
    </location>
</feature>
<evidence type="ECO:0000256" key="1">
    <source>
        <dbReference type="PIRSR" id="PIRSR001217-1"/>
    </source>
</evidence>
<reference evidence="4 5" key="1">
    <citation type="submission" date="2013-05" db="EMBL/GenBank/DDBJ databases">
        <title>Genome assembly of Chondromyces apiculatus DSM 436.</title>
        <authorList>
            <person name="Sharma G."/>
            <person name="Khatri I."/>
            <person name="Kaur C."/>
            <person name="Mayilraj S."/>
            <person name="Subramanian S."/>
        </authorList>
    </citation>
    <scope>NUCLEOTIDE SEQUENCE [LARGE SCALE GENOMIC DNA]</scope>
    <source>
        <strain evidence="4 5">DSM 436</strain>
    </source>
</reference>
<dbReference type="GO" id="GO:0006465">
    <property type="term" value="P:signal peptide processing"/>
    <property type="evidence" value="ECO:0007669"/>
    <property type="project" value="InterPro"/>
</dbReference>
<dbReference type="CDD" id="cd07018">
    <property type="entry name" value="S49_SppA_67K_type"/>
    <property type="match status" value="1"/>
</dbReference>
<protein>
    <recommendedName>
        <fullName evidence="3">Peptidase S49 domain-containing protein</fullName>
    </recommendedName>
</protein>
<dbReference type="InterPro" id="IPR004634">
    <property type="entry name" value="Pept_S49_pIV"/>
</dbReference>
<name>A0A017SWW8_9BACT</name>
<dbReference type="Gene3D" id="6.20.330.10">
    <property type="match status" value="1"/>
</dbReference>
<dbReference type="STRING" id="1192034.CAP_8292"/>
<dbReference type="GO" id="GO:0016020">
    <property type="term" value="C:membrane"/>
    <property type="evidence" value="ECO:0007669"/>
    <property type="project" value="InterPro"/>
</dbReference>
<feature type="compositionally biased region" description="Basic and acidic residues" evidence="2">
    <location>
        <begin position="234"/>
        <end position="256"/>
    </location>
</feature>
<feature type="region of interest" description="Disordered" evidence="2">
    <location>
        <begin position="234"/>
        <end position="257"/>
    </location>
</feature>